<reference evidence="3" key="1">
    <citation type="submission" date="2021-06" db="EMBL/GenBank/DDBJ databases">
        <title>Parelaphostrongylus tenuis whole genome reference sequence.</title>
        <authorList>
            <person name="Garwood T.J."/>
            <person name="Larsen P.A."/>
            <person name="Fountain-Jones N.M."/>
            <person name="Garbe J.R."/>
            <person name="Macchietto M.G."/>
            <person name="Kania S.A."/>
            <person name="Gerhold R.W."/>
            <person name="Richards J.E."/>
            <person name="Wolf T.M."/>
        </authorList>
    </citation>
    <scope>NUCLEOTIDE SEQUENCE</scope>
    <source>
        <strain evidence="3">MNPRO001-30</strain>
        <tissue evidence="3">Meninges</tissue>
    </source>
</reference>
<organism evidence="3 4">
    <name type="scientific">Parelaphostrongylus tenuis</name>
    <name type="common">Meningeal worm</name>
    <dbReference type="NCBI Taxonomy" id="148309"/>
    <lineage>
        <taxon>Eukaryota</taxon>
        <taxon>Metazoa</taxon>
        <taxon>Ecdysozoa</taxon>
        <taxon>Nematoda</taxon>
        <taxon>Chromadorea</taxon>
        <taxon>Rhabditida</taxon>
        <taxon>Rhabditina</taxon>
        <taxon>Rhabditomorpha</taxon>
        <taxon>Strongyloidea</taxon>
        <taxon>Metastrongylidae</taxon>
        <taxon>Parelaphostrongylus</taxon>
    </lineage>
</organism>
<comment type="caution">
    <text evidence="3">The sequence shown here is derived from an EMBL/GenBank/DDBJ whole genome shotgun (WGS) entry which is preliminary data.</text>
</comment>
<dbReference type="PANTHER" id="PTHR13618">
    <property type="entry name" value="LEUCINE ZIPPER CONTAINING TRANSCRIPTION FACTOR LZF1"/>
    <property type="match status" value="1"/>
</dbReference>
<name>A0AAD5MRW2_PARTN</name>
<comment type="similarity">
    <text evidence="1">Belongs to the rogdi family.</text>
</comment>
<gene>
    <name evidence="3" type="ORF">KIN20_023340</name>
</gene>
<evidence type="ECO:0000256" key="2">
    <source>
        <dbReference type="SAM" id="MobiDB-lite"/>
    </source>
</evidence>
<dbReference type="Proteomes" id="UP001196413">
    <property type="component" value="Unassembled WGS sequence"/>
</dbReference>
<sequence length="149" mass="16328">MTVPSVSRYRPLGHEDGVDSENLNAQAGQMLCAPTKSEKTTFMRSANVTLLGDNVIQAEVAIRHSKAAGGIFRAIAQPDVQWKLQQLQDLGNHIARASKLLFEADLRIFGQCHSDQFTQESGELVLSASKAVRTEICAARNAIVLPRRK</sequence>
<evidence type="ECO:0000313" key="4">
    <source>
        <dbReference type="Proteomes" id="UP001196413"/>
    </source>
</evidence>
<accession>A0AAD5MRW2</accession>
<dbReference type="AlphaFoldDB" id="A0AAD5MRW2"/>
<dbReference type="InterPro" id="IPR028241">
    <property type="entry name" value="RAVE2/Rogdi"/>
</dbReference>
<protein>
    <submittedName>
        <fullName evidence="3">Uncharacterized protein</fullName>
    </submittedName>
</protein>
<dbReference type="EMBL" id="JAHQIW010004735">
    <property type="protein sequence ID" value="KAJ1363467.1"/>
    <property type="molecule type" value="Genomic_DNA"/>
</dbReference>
<feature type="region of interest" description="Disordered" evidence="2">
    <location>
        <begin position="1"/>
        <end position="20"/>
    </location>
</feature>
<evidence type="ECO:0000256" key="1">
    <source>
        <dbReference type="ARBA" id="ARBA00005535"/>
    </source>
</evidence>
<dbReference type="GO" id="GO:0043291">
    <property type="term" value="C:RAVE complex"/>
    <property type="evidence" value="ECO:0007669"/>
    <property type="project" value="TreeGrafter"/>
</dbReference>
<dbReference type="PANTHER" id="PTHR13618:SF1">
    <property type="entry name" value="PROTEIN ROGDI HOMOLOG"/>
    <property type="match status" value="1"/>
</dbReference>
<proteinExistence type="inferred from homology"/>
<keyword evidence="4" id="KW-1185">Reference proteome</keyword>
<evidence type="ECO:0000313" key="3">
    <source>
        <dbReference type="EMBL" id="KAJ1363467.1"/>
    </source>
</evidence>